<evidence type="ECO:0000313" key="1">
    <source>
        <dbReference type="EMBL" id="CAB3986165.1"/>
    </source>
</evidence>
<dbReference type="Proteomes" id="UP001152795">
    <property type="component" value="Unassembled WGS sequence"/>
</dbReference>
<reference evidence="1" key="1">
    <citation type="submission" date="2020-04" db="EMBL/GenBank/DDBJ databases">
        <authorList>
            <person name="Alioto T."/>
            <person name="Alioto T."/>
            <person name="Gomez Garrido J."/>
        </authorList>
    </citation>
    <scope>NUCLEOTIDE SEQUENCE</scope>
    <source>
        <strain evidence="1">A484AB</strain>
    </source>
</reference>
<accession>A0A7D9HJN4</accession>
<dbReference type="PROSITE" id="PS01285">
    <property type="entry name" value="FA58C_1"/>
    <property type="match status" value="1"/>
</dbReference>
<dbReference type="PROSITE" id="PS50022">
    <property type="entry name" value="FA58C_3"/>
    <property type="match status" value="1"/>
</dbReference>
<dbReference type="Gene3D" id="2.60.120.260">
    <property type="entry name" value="Galactose-binding domain-like"/>
    <property type="match status" value="1"/>
</dbReference>
<gene>
    <name evidence="1" type="ORF">PACLA_8A002497</name>
</gene>
<dbReference type="PANTHER" id="PTHR24543">
    <property type="entry name" value="MULTICOPPER OXIDASE-RELATED"/>
    <property type="match status" value="1"/>
</dbReference>
<dbReference type="Pfam" id="PF00754">
    <property type="entry name" value="F5_F8_type_C"/>
    <property type="match status" value="1"/>
</dbReference>
<dbReference type="EMBL" id="CACRXK020000973">
    <property type="protein sequence ID" value="CAB3986165.1"/>
    <property type="molecule type" value="Genomic_DNA"/>
</dbReference>
<proteinExistence type="predicted"/>
<dbReference type="InterPro" id="IPR000421">
    <property type="entry name" value="FA58C"/>
</dbReference>
<name>A0A7D9HJN4_PARCT</name>
<keyword evidence="2" id="KW-1185">Reference proteome</keyword>
<protein>
    <submittedName>
        <fullName evidence="1">Uncharacterized protein</fullName>
    </submittedName>
</protein>
<dbReference type="AlphaFoldDB" id="A0A7D9HJN4"/>
<dbReference type="InterPro" id="IPR008979">
    <property type="entry name" value="Galactose-bd-like_sf"/>
</dbReference>
<dbReference type="CDD" id="cd00057">
    <property type="entry name" value="FA58C"/>
    <property type="match status" value="1"/>
</dbReference>
<comment type="caution">
    <text evidence="1">The sequence shown here is derived from an EMBL/GenBank/DDBJ whole genome shotgun (WGS) entry which is preliminary data.</text>
</comment>
<dbReference type="PANTHER" id="PTHR24543:SF325">
    <property type="entry name" value="F5_8 TYPE C DOMAIN-CONTAINING PROTEIN"/>
    <property type="match status" value="1"/>
</dbReference>
<dbReference type="SUPFAM" id="SSF49785">
    <property type="entry name" value="Galactose-binding domain-like"/>
    <property type="match status" value="1"/>
</dbReference>
<evidence type="ECO:0000313" key="2">
    <source>
        <dbReference type="Proteomes" id="UP001152795"/>
    </source>
</evidence>
<dbReference type="OrthoDB" id="8949620at2759"/>
<sequence>MGNKKSSGYAKKRKLSSNQFQNMVKKLRVSDQGETSKANTSASARKISARISTEHKESIKESVSGFRLVNMEILKDIFELLPCSNCQKFNLEFLEDNDNRMECGGPIFNNLSAKTVCEKTIEDAAKEIHDIKQKTSNEVVDCAVSCDVAVGKGEGFSTLNVSRQFPWIPGKFWTESRSAKCVTHPKTLETAAKPEDLVTSSTSRQTAETRPCTFGEAPFGMQTGRIQDSQITASSIHDPTLSTTKGRLNSATSWSARQNNLSQWIQVDLGREEVVTSIGTQGRGDYPQWVETYSVSYGSNGNTFEPYKIDGVVKVRNNNWSF</sequence>
<organism evidence="1 2">
    <name type="scientific">Paramuricea clavata</name>
    <name type="common">Red gorgonian</name>
    <name type="synonym">Violescent sea-whip</name>
    <dbReference type="NCBI Taxonomy" id="317549"/>
    <lineage>
        <taxon>Eukaryota</taxon>
        <taxon>Metazoa</taxon>
        <taxon>Cnidaria</taxon>
        <taxon>Anthozoa</taxon>
        <taxon>Octocorallia</taxon>
        <taxon>Malacalcyonacea</taxon>
        <taxon>Plexauridae</taxon>
        <taxon>Paramuricea</taxon>
    </lineage>
</organism>